<organism evidence="2">
    <name type="scientific">Rhizophora mucronata</name>
    <name type="common">Asiatic mangrove</name>
    <dbReference type="NCBI Taxonomy" id="61149"/>
    <lineage>
        <taxon>Eukaryota</taxon>
        <taxon>Viridiplantae</taxon>
        <taxon>Streptophyta</taxon>
        <taxon>Embryophyta</taxon>
        <taxon>Tracheophyta</taxon>
        <taxon>Spermatophyta</taxon>
        <taxon>Magnoliopsida</taxon>
        <taxon>eudicotyledons</taxon>
        <taxon>Gunneridae</taxon>
        <taxon>Pentapetalae</taxon>
        <taxon>rosids</taxon>
        <taxon>fabids</taxon>
        <taxon>Malpighiales</taxon>
        <taxon>Rhizophoraceae</taxon>
        <taxon>Rhizophora</taxon>
    </lineage>
</organism>
<evidence type="ECO:0000256" key="1">
    <source>
        <dbReference type="SAM" id="MobiDB-lite"/>
    </source>
</evidence>
<dbReference type="AlphaFoldDB" id="A0A2P2QVY9"/>
<sequence>MGQPGLALKLICFKGSEMELYETERRKKPKMKQTSLIRMKRPIETL</sequence>
<reference evidence="2" key="1">
    <citation type="submission" date="2018-02" db="EMBL/GenBank/DDBJ databases">
        <title>Rhizophora mucronata_Transcriptome.</title>
        <authorList>
            <person name="Meera S.P."/>
            <person name="Sreeshan A."/>
            <person name="Augustine A."/>
        </authorList>
    </citation>
    <scope>NUCLEOTIDE SEQUENCE</scope>
    <source>
        <tissue evidence="2">Leaf</tissue>
    </source>
</reference>
<dbReference type="EMBL" id="GGEC01090633">
    <property type="protein sequence ID" value="MBX71117.1"/>
    <property type="molecule type" value="Transcribed_RNA"/>
</dbReference>
<name>A0A2P2QVY9_RHIMU</name>
<proteinExistence type="predicted"/>
<protein>
    <submittedName>
        <fullName evidence="2">Uncharacterized protein</fullName>
    </submittedName>
</protein>
<feature type="region of interest" description="Disordered" evidence="1">
    <location>
        <begin position="24"/>
        <end position="46"/>
    </location>
</feature>
<evidence type="ECO:0000313" key="2">
    <source>
        <dbReference type="EMBL" id="MBX71117.1"/>
    </source>
</evidence>
<accession>A0A2P2QVY9</accession>